<organism evidence="2 3">
    <name type="scientific">Mytilus edulis</name>
    <name type="common">Blue mussel</name>
    <dbReference type="NCBI Taxonomy" id="6550"/>
    <lineage>
        <taxon>Eukaryota</taxon>
        <taxon>Metazoa</taxon>
        <taxon>Spiralia</taxon>
        <taxon>Lophotrochozoa</taxon>
        <taxon>Mollusca</taxon>
        <taxon>Bivalvia</taxon>
        <taxon>Autobranchia</taxon>
        <taxon>Pteriomorphia</taxon>
        <taxon>Mytilida</taxon>
        <taxon>Mytiloidea</taxon>
        <taxon>Mytilidae</taxon>
        <taxon>Mytilinae</taxon>
        <taxon>Mytilus</taxon>
    </lineage>
</organism>
<evidence type="ECO:0000313" key="2">
    <source>
        <dbReference type="EMBL" id="CAG2226836.1"/>
    </source>
</evidence>
<feature type="region of interest" description="Disordered" evidence="1">
    <location>
        <begin position="1"/>
        <end position="34"/>
    </location>
</feature>
<gene>
    <name evidence="2" type="ORF">MEDL_39975</name>
</gene>
<dbReference type="AlphaFoldDB" id="A0A8S3T0I8"/>
<name>A0A8S3T0I8_MYTED</name>
<dbReference type="Proteomes" id="UP000683360">
    <property type="component" value="Unassembled WGS sequence"/>
</dbReference>
<feature type="compositionally biased region" description="Basic and acidic residues" evidence="1">
    <location>
        <begin position="14"/>
        <end position="23"/>
    </location>
</feature>
<evidence type="ECO:0008006" key="4">
    <source>
        <dbReference type="Google" id="ProtNLM"/>
    </source>
</evidence>
<evidence type="ECO:0000256" key="1">
    <source>
        <dbReference type="SAM" id="MobiDB-lite"/>
    </source>
</evidence>
<dbReference type="PANTHER" id="PTHR31511:SF12">
    <property type="entry name" value="RHO TERMINATION FACTOR N-TERMINAL DOMAIN-CONTAINING PROTEIN"/>
    <property type="match status" value="1"/>
</dbReference>
<dbReference type="OrthoDB" id="6433568at2759"/>
<proteinExistence type="predicted"/>
<evidence type="ECO:0000313" key="3">
    <source>
        <dbReference type="Proteomes" id="UP000683360"/>
    </source>
</evidence>
<dbReference type="EMBL" id="CAJPWZ010001945">
    <property type="protein sequence ID" value="CAG2226836.1"/>
    <property type="molecule type" value="Genomic_DNA"/>
</dbReference>
<keyword evidence="3" id="KW-1185">Reference proteome</keyword>
<comment type="caution">
    <text evidence="2">The sequence shown here is derived from an EMBL/GenBank/DDBJ whole genome shotgun (WGS) entry which is preliminary data.</text>
</comment>
<dbReference type="PANTHER" id="PTHR31511">
    <property type="entry name" value="PROTEIN CBG23764"/>
    <property type="match status" value="1"/>
</dbReference>
<sequence length="292" mass="33023">MCHQNEFPGCSPFVHRESRRSSDVKSPSPDMDEGYDIPVEVPAMDESLLLRQSVYPVDYMDGFKQLEETEQEEKALMAAFDSLTRQGIEFGSLEVNGRTINKDNELAGCSQRVKEVMDEGNDKPVDAPGKSLDECLLLRKGVYPYDYVDGFENSRRPSCHPVKHSTIPSPELDPAWYLTAPILAYDATLKTTVTVVKPKLISYLDMLLMLEKGIRGGITVATQRFAKVNNPYVEGFNADKPTNYLMYADADNLYGWDMSNYPPTGGFEWINTEEMPTLETLVVKTTNDLYWR</sequence>
<protein>
    <recommendedName>
        <fullName evidence="4">DNA-directed DNA polymerase</fullName>
    </recommendedName>
</protein>
<accession>A0A8S3T0I8</accession>
<reference evidence="2" key="1">
    <citation type="submission" date="2021-03" db="EMBL/GenBank/DDBJ databases">
        <authorList>
            <person name="Bekaert M."/>
        </authorList>
    </citation>
    <scope>NUCLEOTIDE SEQUENCE</scope>
</reference>